<gene>
    <name evidence="2" type="ORF">PSM36_2847</name>
</gene>
<dbReference type="RefSeq" id="WP_019538834.1">
    <property type="nucleotide sequence ID" value="NZ_LT605205.1"/>
</dbReference>
<feature type="region of interest" description="Disordered" evidence="1">
    <location>
        <begin position="1"/>
        <end position="45"/>
    </location>
</feature>
<dbReference type="AlphaFoldDB" id="A0A1R3T5Y8"/>
<accession>A0A1R3T5Y8</accession>
<feature type="compositionally biased region" description="Basic and acidic residues" evidence="1">
    <location>
        <begin position="1"/>
        <end position="25"/>
    </location>
</feature>
<dbReference type="STRING" id="1642647.PSM36_2847"/>
<evidence type="ECO:0000313" key="2">
    <source>
        <dbReference type="EMBL" id="SCD21642.1"/>
    </source>
</evidence>
<protein>
    <submittedName>
        <fullName evidence="2">Uncharacterized protein</fullName>
    </submittedName>
</protein>
<feature type="compositionally biased region" description="Basic and acidic residues" evidence="1">
    <location>
        <begin position="34"/>
        <end position="45"/>
    </location>
</feature>
<dbReference type="KEGG" id="psac:PSM36_2847"/>
<keyword evidence="3" id="KW-1185">Reference proteome</keyword>
<sequence length="45" mass="5180">MSKESKGKGRADKKAPQKNLKEKRAEKAHKRADKNKEESDDLKNK</sequence>
<dbReference type="Proteomes" id="UP000187464">
    <property type="component" value="Chromosome I"/>
</dbReference>
<evidence type="ECO:0000256" key="1">
    <source>
        <dbReference type="SAM" id="MobiDB-lite"/>
    </source>
</evidence>
<dbReference type="EMBL" id="LT605205">
    <property type="protein sequence ID" value="SCD21642.1"/>
    <property type="molecule type" value="Genomic_DNA"/>
</dbReference>
<organism evidence="2 3">
    <name type="scientific">Proteiniphilum saccharofermentans</name>
    <dbReference type="NCBI Taxonomy" id="1642647"/>
    <lineage>
        <taxon>Bacteria</taxon>
        <taxon>Pseudomonadati</taxon>
        <taxon>Bacteroidota</taxon>
        <taxon>Bacteroidia</taxon>
        <taxon>Bacteroidales</taxon>
        <taxon>Dysgonomonadaceae</taxon>
        <taxon>Proteiniphilum</taxon>
    </lineage>
</organism>
<proteinExistence type="predicted"/>
<evidence type="ECO:0000313" key="3">
    <source>
        <dbReference type="Proteomes" id="UP000187464"/>
    </source>
</evidence>
<reference evidence="2 3" key="1">
    <citation type="submission" date="2016-08" db="EMBL/GenBank/DDBJ databases">
        <authorList>
            <person name="Seilhamer J.J."/>
        </authorList>
    </citation>
    <scope>NUCLEOTIDE SEQUENCE [LARGE SCALE GENOMIC DNA]</scope>
    <source>
        <strain evidence="2">M3/6</strain>
    </source>
</reference>
<name>A0A1R3T5Y8_9BACT</name>